<name>A0A0G0BLD2_UNCC3</name>
<evidence type="ECO:0000313" key="2">
    <source>
        <dbReference type="Proteomes" id="UP000034581"/>
    </source>
</evidence>
<dbReference type="GO" id="GO:0005829">
    <property type="term" value="C:cytosol"/>
    <property type="evidence" value="ECO:0007669"/>
    <property type="project" value="TreeGrafter"/>
</dbReference>
<dbReference type="PANTHER" id="PTHR33221:SF15">
    <property type="entry name" value="HTH-TYPE TRANSCRIPTIONAL REGULATOR YWGB-RELATED"/>
    <property type="match status" value="1"/>
</dbReference>
<dbReference type="PANTHER" id="PTHR33221">
    <property type="entry name" value="WINGED HELIX-TURN-HELIX TRANSCRIPTIONAL REGULATOR, RRF2 FAMILY"/>
    <property type="match status" value="1"/>
</dbReference>
<dbReference type="SUPFAM" id="SSF46785">
    <property type="entry name" value="Winged helix' DNA-binding domain"/>
    <property type="match status" value="1"/>
</dbReference>
<dbReference type="Gene3D" id="1.10.10.10">
    <property type="entry name" value="Winged helix-like DNA-binding domain superfamily/Winged helix DNA-binding domain"/>
    <property type="match status" value="1"/>
</dbReference>
<dbReference type="PROSITE" id="PS51197">
    <property type="entry name" value="HTH_RRF2_2"/>
    <property type="match status" value="1"/>
</dbReference>
<dbReference type="InterPro" id="IPR000944">
    <property type="entry name" value="Tscrpt_reg_Rrf2"/>
</dbReference>
<dbReference type="InterPro" id="IPR036390">
    <property type="entry name" value="WH_DNA-bd_sf"/>
</dbReference>
<dbReference type="NCBIfam" id="TIGR00738">
    <property type="entry name" value="rrf2_super"/>
    <property type="match status" value="1"/>
</dbReference>
<sequence length="133" mass="15382">MFNITKQTDYALVAVANLRDKKELVPLSFLVEKTHMPRRFLARITAELVKNKILISKEGKTGGYRLAKEPKDIILYDFMSIFEKDLSVICCHIEKGVCKCKTSCHHKDFFQQNLSAIFVNQLKKITLEDVFKN</sequence>
<evidence type="ECO:0000313" key="1">
    <source>
        <dbReference type="EMBL" id="KKP70233.1"/>
    </source>
</evidence>
<protein>
    <submittedName>
        <fullName evidence="1">Transcriptional regulator, BadM/Rrf2 family</fullName>
    </submittedName>
</protein>
<reference evidence="1 2" key="1">
    <citation type="journal article" date="2015" name="Nature">
        <title>rRNA introns, odd ribosomes, and small enigmatic genomes across a large radiation of phyla.</title>
        <authorList>
            <person name="Brown C.T."/>
            <person name="Hug L.A."/>
            <person name="Thomas B.C."/>
            <person name="Sharon I."/>
            <person name="Castelle C.J."/>
            <person name="Singh A."/>
            <person name="Wilkins M.J."/>
            <person name="Williams K.H."/>
            <person name="Banfield J.F."/>
        </authorList>
    </citation>
    <scope>NUCLEOTIDE SEQUENCE [LARGE SCALE GENOMIC DNA]</scope>
</reference>
<comment type="caution">
    <text evidence="1">The sequence shown here is derived from an EMBL/GenBank/DDBJ whole genome shotgun (WGS) entry which is preliminary data.</text>
</comment>
<accession>A0A0G0BLD2</accession>
<dbReference type="AlphaFoldDB" id="A0A0G0BLD2"/>
<dbReference type="STRING" id="1618350.UR67_C0001G0142"/>
<dbReference type="GO" id="GO:0003700">
    <property type="term" value="F:DNA-binding transcription factor activity"/>
    <property type="evidence" value="ECO:0007669"/>
    <property type="project" value="TreeGrafter"/>
</dbReference>
<dbReference type="InterPro" id="IPR036388">
    <property type="entry name" value="WH-like_DNA-bd_sf"/>
</dbReference>
<dbReference type="Pfam" id="PF02082">
    <property type="entry name" value="Rrf2"/>
    <property type="match status" value="1"/>
</dbReference>
<gene>
    <name evidence="1" type="ORF">UR67_C0001G0142</name>
</gene>
<organism evidence="1 2">
    <name type="scientific">candidate division CPR3 bacterium GW2011_GWF2_35_18</name>
    <dbReference type="NCBI Taxonomy" id="1618350"/>
    <lineage>
        <taxon>Bacteria</taxon>
        <taxon>Bacteria division CPR3</taxon>
    </lineage>
</organism>
<dbReference type="EMBL" id="LBQB01000001">
    <property type="protein sequence ID" value="KKP70233.1"/>
    <property type="molecule type" value="Genomic_DNA"/>
</dbReference>
<proteinExistence type="predicted"/>
<dbReference type="Proteomes" id="UP000034581">
    <property type="component" value="Unassembled WGS sequence"/>
</dbReference>